<dbReference type="Proteomes" id="UP000487757">
    <property type="component" value="Unassembled WGS sequence"/>
</dbReference>
<proteinExistence type="predicted"/>
<sequence length="143" mass="15512">MSTSFNGKPLTVPLNSVSTSLSRYYDEPVPGTTNVKAKDSTATKTEPVVSSYKAGIFYLTIDAKSLPDDLLKLVAGKKNTFDGTITIADSYGKLPTRTIKFFKAYLYSFSDQYSSTYYSDSIGNAVISLSCNALSINGVLIEQ</sequence>
<dbReference type="AlphaFoldDB" id="A0A7K0G1Y0"/>
<evidence type="ECO:0000313" key="2">
    <source>
        <dbReference type="Proteomes" id="UP000487757"/>
    </source>
</evidence>
<organism evidence="1 2">
    <name type="scientific">Pedobacter petrophilus</name>
    <dbReference type="NCBI Taxonomy" id="1908241"/>
    <lineage>
        <taxon>Bacteria</taxon>
        <taxon>Pseudomonadati</taxon>
        <taxon>Bacteroidota</taxon>
        <taxon>Sphingobacteriia</taxon>
        <taxon>Sphingobacteriales</taxon>
        <taxon>Sphingobacteriaceae</taxon>
        <taxon>Pedobacter</taxon>
    </lineage>
</organism>
<name>A0A7K0G1Y0_9SPHI</name>
<dbReference type="GO" id="GO:0033104">
    <property type="term" value="C:type VI protein secretion system complex"/>
    <property type="evidence" value="ECO:0007669"/>
    <property type="project" value="InterPro"/>
</dbReference>
<reference evidence="1 2" key="1">
    <citation type="submission" date="2019-11" db="EMBL/GenBank/DDBJ databases">
        <title>Pedobacter petrophilus genome.</title>
        <authorList>
            <person name="Feldbauer M.J."/>
            <person name="Newman J.D."/>
        </authorList>
    </citation>
    <scope>NUCLEOTIDE SEQUENCE [LARGE SCALE GENOMIC DNA]</scope>
    <source>
        <strain evidence="1 2">LMG 29686</strain>
    </source>
</reference>
<protein>
    <submittedName>
        <fullName evidence="1">Uncharacterized protein</fullName>
    </submittedName>
</protein>
<accession>A0A7K0G1Y0</accession>
<dbReference type="Pfam" id="PF17642">
    <property type="entry name" value="TssD"/>
    <property type="match status" value="1"/>
</dbReference>
<dbReference type="InterPro" id="IPR041408">
    <property type="entry name" value="Hcp_Tssd"/>
</dbReference>
<evidence type="ECO:0000313" key="1">
    <source>
        <dbReference type="EMBL" id="MRX77837.1"/>
    </source>
</evidence>
<keyword evidence="2" id="KW-1185">Reference proteome</keyword>
<gene>
    <name evidence="1" type="ORF">GJU39_17275</name>
</gene>
<dbReference type="EMBL" id="WKKH01000032">
    <property type="protein sequence ID" value="MRX77837.1"/>
    <property type="molecule type" value="Genomic_DNA"/>
</dbReference>
<dbReference type="OrthoDB" id="706657at2"/>
<comment type="caution">
    <text evidence="1">The sequence shown here is derived from an EMBL/GenBank/DDBJ whole genome shotgun (WGS) entry which is preliminary data.</text>
</comment>